<keyword evidence="5" id="KW-1185">Reference proteome</keyword>
<accession>A0A9J6E4Q9</accession>
<proteinExistence type="predicted"/>
<comment type="caution">
    <text evidence="4">The sequence shown here is derived from an EMBL/GenBank/DDBJ whole genome shotgun (WGS) entry which is preliminary data.</text>
</comment>
<dbReference type="GO" id="GO:0004656">
    <property type="term" value="F:procollagen-proline 4-dioxygenase activity"/>
    <property type="evidence" value="ECO:0007669"/>
    <property type="project" value="TreeGrafter"/>
</dbReference>
<keyword evidence="1" id="KW-0479">Metal-binding</keyword>
<organism evidence="4 5">
    <name type="scientific">Rhipicephalus microplus</name>
    <name type="common">Cattle tick</name>
    <name type="synonym">Boophilus microplus</name>
    <dbReference type="NCBI Taxonomy" id="6941"/>
    <lineage>
        <taxon>Eukaryota</taxon>
        <taxon>Metazoa</taxon>
        <taxon>Ecdysozoa</taxon>
        <taxon>Arthropoda</taxon>
        <taxon>Chelicerata</taxon>
        <taxon>Arachnida</taxon>
        <taxon>Acari</taxon>
        <taxon>Parasitiformes</taxon>
        <taxon>Ixodida</taxon>
        <taxon>Ixodoidea</taxon>
        <taxon>Ixodidae</taxon>
        <taxon>Rhipicephalinae</taxon>
        <taxon>Rhipicephalus</taxon>
        <taxon>Boophilus</taxon>
    </lineage>
</organism>
<dbReference type="Gene3D" id="2.60.120.620">
    <property type="entry name" value="q2cbj1_9rhob like domain"/>
    <property type="match status" value="1"/>
</dbReference>
<dbReference type="GO" id="GO:0046872">
    <property type="term" value="F:metal ion binding"/>
    <property type="evidence" value="ECO:0007669"/>
    <property type="project" value="UniProtKB-KW"/>
</dbReference>
<evidence type="ECO:0000256" key="1">
    <source>
        <dbReference type="ARBA" id="ARBA00022723"/>
    </source>
</evidence>
<dbReference type="AlphaFoldDB" id="A0A9J6E4Q9"/>
<dbReference type="PANTHER" id="PTHR10869:SF244">
    <property type="entry name" value="PROLYL 4-HYDROXYLASE SUBUNIT ALPHA-2"/>
    <property type="match status" value="1"/>
</dbReference>
<keyword evidence="3" id="KW-0408">Iron</keyword>
<dbReference type="PANTHER" id="PTHR10869">
    <property type="entry name" value="PROLYL 4-HYDROXYLASE ALPHA SUBUNIT"/>
    <property type="match status" value="1"/>
</dbReference>
<evidence type="ECO:0000256" key="3">
    <source>
        <dbReference type="ARBA" id="ARBA00023004"/>
    </source>
</evidence>
<evidence type="ECO:0000313" key="4">
    <source>
        <dbReference type="EMBL" id="KAH8029539.1"/>
    </source>
</evidence>
<dbReference type="VEuPathDB" id="VectorBase:LOC119165049"/>
<name>A0A9J6E4Q9_RHIMP</name>
<dbReference type="InterPro" id="IPR045054">
    <property type="entry name" value="P4HA-like"/>
</dbReference>
<sequence>MLEMFIAHASKELEDIDETDKLSGDRIATFMFYIFFSISSSTEQLSDVSLGGSTVFPYAKAGVSPRMGSAAFWYNMREDGSYDVRTLHGACSVLHGTKHVANLWIRTNGQMFRRPCPATQRRRTLDSTKL</sequence>
<gene>
    <name evidence="4" type="ORF">HPB51_001264</name>
</gene>
<evidence type="ECO:0008006" key="6">
    <source>
        <dbReference type="Google" id="ProtNLM"/>
    </source>
</evidence>
<evidence type="ECO:0000313" key="5">
    <source>
        <dbReference type="Proteomes" id="UP000821866"/>
    </source>
</evidence>
<reference evidence="4" key="2">
    <citation type="submission" date="2021-09" db="EMBL/GenBank/DDBJ databases">
        <authorList>
            <person name="Jia N."/>
            <person name="Wang J."/>
            <person name="Shi W."/>
            <person name="Du L."/>
            <person name="Sun Y."/>
            <person name="Zhan W."/>
            <person name="Jiang J."/>
            <person name="Wang Q."/>
            <person name="Zhang B."/>
            <person name="Ji P."/>
            <person name="Sakyi L.B."/>
            <person name="Cui X."/>
            <person name="Yuan T."/>
            <person name="Jiang B."/>
            <person name="Yang W."/>
            <person name="Lam T.T.-Y."/>
            <person name="Chang Q."/>
            <person name="Ding S."/>
            <person name="Wang X."/>
            <person name="Zhu J."/>
            <person name="Ruan X."/>
            <person name="Zhao L."/>
            <person name="Wei J."/>
            <person name="Que T."/>
            <person name="Du C."/>
            <person name="Cheng J."/>
            <person name="Dai P."/>
            <person name="Han X."/>
            <person name="Huang E."/>
            <person name="Gao Y."/>
            <person name="Liu J."/>
            <person name="Shao H."/>
            <person name="Ye R."/>
            <person name="Li L."/>
            <person name="Wei W."/>
            <person name="Wang X."/>
            <person name="Wang C."/>
            <person name="Huo Q."/>
            <person name="Li W."/>
            <person name="Guo W."/>
            <person name="Chen H."/>
            <person name="Chen S."/>
            <person name="Zhou L."/>
            <person name="Zhou L."/>
            <person name="Ni X."/>
            <person name="Tian J."/>
            <person name="Zhou Y."/>
            <person name="Sheng Y."/>
            <person name="Liu T."/>
            <person name="Pan Y."/>
            <person name="Xia L."/>
            <person name="Li J."/>
            <person name="Zhao F."/>
            <person name="Cao W."/>
        </authorList>
    </citation>
    <scope>NUCLEOTIDE SEQUENCE</scope>
    <source>
        <strain evidence="4">Rmic-2018</strain>
        <tissue evidence="4">Larvae</tissue>
    </source>
</reference>
<dbReference type="Proteomes" id="UP000821866">
    <property type="component" value="Chromosome 3"/>
</dbReference>
<evidence type="ECO:0000256" key="2">
    <source>
        <dbReference type="ARBA" id="ARBA00022896"/>
    </source>
</evidence>
<keyword evidence="2" id="KW-0847">Vitamin C</keyword>
<dbReference type="GO" id="GO:0031418">
    <property type="term" value="F:L-ascorbic acid binding"/>
    <property type="evidence" value="ECO:0007669"/>
    <property type="project" value="UniProtKB-KW"/>
</dbReference>
<reference evidence="4" key="1">
    <citation type="journal article" date="2020" name="Cell">
        <title>Large-Scale Comparative Analyses of Tick Genomes Elucidate Their Genetic Diversity and Vector Capacities.</title>
        <authorList>
            <consortium name="Tick Genome and Microbiome Consortium (TIGMIC)"/>
            <person name="Jia N."/>
            <person name="Wang J."/>
            <person name="Shi W."/>
            <person name="Du L."/>
            <person name="Sun Y."/>
            <person name="Zhan W."/>
            <person name="Jiang J.F."/>
            <person name="Wang Q."/>
            <person name="Zhang B."/>
            <person name="Ji P."/>
            <person name="Bell-Sakyi L."/>
            <person name="Cui X.M."/>
            <person name="Yuan T.T."/>
            <person name="Jiang B.G."/>
            <person name="Yang W.F."/>
            <person name="Lam T.T."/>
            <person name="Chang Q.C."/>
            <person name="Ding S.J."/>
            <person name="Wang X.J."/>
            <person name="Zhu J.G."/>
            <person name="Ruan X.D."/>
            <person name="Zhao L."/>
            <person name="Wei J.T."/>
            <person name="Ye R.Z."/>
            <person name="Que T.C."/>
            <person name="Du C.H."/>
            <person name="Zhou Y.H."/>
            <person name="Cheng J.X."/>
            <person name="Dai P.F."/>
            <person name="Guo W.B."/>
            <person name="Han X.H."/>
            <person name="Huang E.J."/>
            <person name="Li L.F."/>
            <person name="Wei W."/>
            <person name="Gao Y.C."/>
            <person name="Liu J.Z."/>
            <person name="Shao H.Z."/>
            <person name="Wang X."/>
            <person name="Wang C.C."/>
            <person name="Yang T.C."/>
            <person name="Huo Q.B."/>
            <person name="Li W."/>
            <person name="Chen H.Y."/>
            <person name="Chen S.E."/>
            <person name="Zhou L.G."/>
            <person name="Ni X.B."/>
            <person name="Tian J.H."/>
            <person name="Sheng Y."/>
            <person name="Liu T."/>
            <person name="Pan Y.S."/>
            <person name="Xia L.Y."/>
            <person name="Li J."/>
            <person name="Zhao F."/>
            <person name="Cao W.C."/>
        </authorList>
    </citation>
    <scope>NUCLEOTIDE SEQUENCE</scope>
    <source>
        <strain evidence="4">Rmic-2018</strain>
    </source>
</reference>
<dbReference type="EMBL" id="JABSTU010000005">
    <property type="protein sequence ID" value="KAH8029539.1"/>
    <property type="molecule type" value="Genomic_DNA"/>
</dbReference>
<dbReference type="GO" id="GO:0005783">
    <property type="term" value="C:endoplasmic reticulum"/>
    <property type="evidence" value="ECO:0007669"/>
    <property type="project" value="TreeGrafter"/>
</dbReference>
<protein>
    <recommendedName>
        <fullName evidence="6">Prolyl 4-hydroxylase alpha subunit Fe(2+) 2OG dioxygenase domain-containing protein</fullName>
    </recommendedName>
</protein>